<dbReference type="EMBL" id="JACXVP010000011">
    <property type="protein sequence ID" value="KAG5577288.1"/>
    <property type="molecule type" value="Genomic_DNA"/>
</dbReference>
<name>A0A9J5WQJ4_SOLCO</name>
<comment type="caution">
    <text evidence="4">The sequence shown here is derived from an EMBL/GenBank/DDBJ whole genome shotgun (WGS) entry which is preliminary data.</text>
</comment>
<dbReference type="PROSITE" id="PS50158">
    <property type="entry name" value="ZF_CCHC"/>
    <property type="match status" value="1"/>
</dbReference>
<feature type="domain" description="CCHC-type" evidence="3">
    <location>
        <begin position="85"/>
        <end position="98"/>
    </location>
</feature>
<feature type="region of interest" description="Disordered" evidence="2">
    <location>
        <begin position="44"/>
        <end position="68"/>
    </location>
</feature>
<protein>
    <recommendedName>
        <fullName evidence="3">CCHC-type domain-containing protein</fullName>
    </recommendedName>
</protein>
<dbReference type="Proteomes" id="UP000824120">
    <property type="component" value="Chromosome 11"/>
</dbReference>
<dbReference type="GO" id="GO:0003676">
    <property type="term" value="F:nucleic acid binding"/>
    <property type="evidence" value="ECO:0007669"/>
    <property type="project" value="InterPro"/>
</dbReference>
<proteinExistence type="predicted"/>
<accession>A0A9J5WQJ4</accession>
<keyword evidence="1" id="KW-0862">Zinc</keyword>
<evidence type="ECO:0000256" key="2">
    <source>
        <dbReference type="SAM" id="MobiDB-lite"/>
    </source>
</evidence>
<evidence type="ECO:0000256" key="1">
    <source>
        <dbReference type="PROSITE-ProRule" id="PRU00047"/>
    </source>
</evidence>
<evidence type="ECO:0000259" key="3">
    <source>
        <dbReference type="PROSITE" id="PS50158"/>
    </source>
</evidence>
<dbReference type="OrthoDB" id="899412at2759"/>
<dbReference type="InterPro" id="IPR001878">
    <property type="entry name" value="Znf_CCHC"/>
</dbReference>
<organism evidence="4 5">
    <name type="scientific">Solanum commersonii</name>
    <name type="common">Commerson's wild potato</name>
    <name type="synonym">Commerson's nightshade</name>
    <dbReference type="NCBI Taxonomy" id="4109"/>
    <lineage>
        <taxon>Eukaryota</taxon>
        <taxon>Viridiplantae</taxon>
        <taxon>Streptophyta</taxon>
        <taxon>Embryophyta</taxon>
        <taxon>Tracheophyta</taxon>
        <taxon>Spermatophyta</taxon>
        <taxon>Magnoliopsida</taxon>
        <taxon>eudicotyledons</taxon>
        <taxon>Gunneridae</taxon>
        <taxon>Pentapetalae</taxon>
        <taxon>asterids</taxon>
        <taxon>lamiids</taxon>
        <taxon>Solanales</taxon>
        <taxon>Solanaceae</taxon>
        <taxon>Solanoideae</taxon>
        <taxon>Solaneae</taxon>
        <taxon>Solanum</taxon>
    </lineage>
</organism>
<dbReference type="GO" id="GO:0008270">
    <property type="term" value="F:zinc ion binding"/>
    <property type="evidence" value="ECO:0007669"/>
    <property type="project" value="UniProtKB-KW"/>
</dbReference>
<dbReference type="SUPFAM" id="SSF57756">
    <property type="entry name" value="Retrovirus zinc finger-like domains"/>
    <property type="match status" value="1"/>
</dbReference>
<reference evidence="4 5" key="1">
    <citation type="submission" date="2020-09" db="EMBL/GenBank/DDBJ databases">
        <title>De no assembly of potato wild relative species, Solanum commersonii.</title>
        <authorList>
            <person name="Cho K."/>
        </authorList>
    </citation>
    <scope>NUCLEOTIDE SEQUENCE [LARGE SCALE GENOMIC DNA]</scope>
    <source>
        <strain evidence="4">LZ3.2</strain>
        <tissue evidence="4">Leaf</tissue>
    </source>
</reference>
<evidence type="ECO:0000313" key="5">
    <source>
        <dbReference type="Proteomes" id="UP000824120"/>
    </source>
</evidence>
<gene>
    <name evidence="4" type="ORF">H5410_057422</name>
</gene>
<dbReference type="AlphaFoldDB" id="A0A9J5WQJ4"/>
<keyword evidence="5" id="KW-1185">Reference proteome</keyword>
<keyword evidence="1" id="KW-0863">Zinc-finger</keyword>
<evidence type="ECO:0000313" key="4">
    <source>
        <dbReference type="EMBL" id="KAG5577288.1"/>
    </source>
</evidence>
<keyword evidence="1" id="KW-0479">Metal-binding</keyword>
<sequence>MTGESSSPTVITPTTVPAVGVTTTINPYHLHASDASGMSQKLAGLSQGTGNPHPRINHPQHPQKFQRPNLKFKGKGAQYNPNVSCTYCGKTGHVEDNCFRLIGFSDDFQFTNDKFSWTNQRKWSNDHRRYRGKEQSLCRSGKEHSLCRS</sequence>
<dbReference type="InterPro" id="IPR036875">
    <property type="entry name" value="Znf_CCHC_sf"/>
</dbReference>